<accession>A0AA51N5P3</accession>
<dbReference type="AlphaFoldDB" id="A0AA51N5P3"/>
<keyword evidence="3" id="KW-0812">Transmembrane</keyword>
<organism evidence="5 6">
    <name type="scientific">Marivirga arenosa</name>
    <dbReference type="NCBI Taxonomy" id="3059076"/>
    <lineage>
        <taxon>Bacteria</taxon>
        <taxon>Pseudomonadati</taxon>
        <taxon>Bacteroidota</taxon>
        <taxon>Cytophagia</taxon>
        <taxon>Cytophagales</taxon>
        <taxon>Marivirgaceae</taxon>
        <taxon>Marivirga</taxon>
    </lineage>
</organism>
<keyword evidence="2" id="KW-0175">Coiled coil</keyword>
<evidence type="ECO:0000256" key="1">
    <source>
        <dbReference type="ARBA" id="ARBA00022553"/>
    </source>
</evidence>
<evidence type="ECO:0000313" key="5">
    <source>
        <dbReference type="EMBL" id="WMN06602.1"/>
    </source>
</evidence>
<feature type="transmembrane region" description="Helical" evidence="3">
    <location>
        <begin position="21"/>
        <end position="40"/>
    </location>
</feature>
<dbReference type="PANTHER" id="PTHR43547">
    <property type="entry name" value="TWO-COMPONENT HISTIDINE KINASE"/>
    <property type="match status" value="1"/>
</dbReference>
<evidence type="ECO:0000259" key="4">
    <source>
        <dbReference type="Pfam" id="PF07495"/>
    </source>
</evidence>
<dbReference type="Pfam" id="PF07495">
    <property type="entry name" value="Y_Y_Y"/>
    <property type="match status" value="1"/>
</dbReference>
<evidence type="ECO:0000313" key="6">
    <source>
        <dbReference type="Proteomes" id="UP001244443"/>
    </source>
</evidence>
<name>A0AA51N5P3_9BACT</name>
<dbReference type="Gene3D" id="2.60.40.10">
    <property type="entry name" value="Immunoglobulins"/>
    <property type="match status" value="1"/>
</dbReference>
<dbReference type="InterPro" id="IPR036097">
    <property type="entry name" value="HisK_dim/P_sf"/>
</dbReference>
<feature type="coiled-coil region" evidence="2">
    <location>
        <begin position="773"/>
        <end position="832"/>
    </location>
</feature>
<keyword evidence="3" id="KW-1133">Transmembrane helix</keyword>
<dbReference type="InterPro" id="IPR015943">
    <property type="entry name" value="WD40/YVTN_repeat-like_dom_sf"/>
</dbReference>
<keyword evidence="6" id="KW-1185">Reference proteome</keyword>
<dbReference type="Proteomes" id="UP001244443">
    <property type="component" value="Chromosome"/>
</dbReference>
<dbReference type="Gene3D" id="1.10.287.130">
    <property type="match status" value="1"/>
</dbReference>
<keyword evidence="3" id="KW-0472">Membrane</keyword>
<reference evidence="5" key="1">
    <citation type="submission" date="2023-08" db="EMBL/GenBank/DDBJ databases">
        <title>Comparative genomics and taxonomic characterization of three novel marine species of genus Marivirga.</title>
        <authorList>
            <person name="Muhammad N."/>
            <person name="Kim S.-G."/>
        </authorList>
    </citation>
    <scope>NUCLEOTIDE SEQUENCE [LARGE SCALE GENOMIC DNA]</scope>
    <source>
        <strain evidence="5">ABR2-2</strain>
    </source>
</reference>
<dbReference type="SUPFAM" id="SSF82171">
    <property type="entry name" value="DPP6 N-terminal domain-like"/>
    <property type="match status" value="1"/>
</dbReference>
<gene>
    <name evidence="5" type="ORF">QYS48_33015</name>
</gene>
<dbReference type="EMBL" id="CP129970">
    <property type="protein sequence ID" value="WMN06602.1"/>
    <property type="molecule type" value="Genomic_DNA"/>
</dbReference>
<feature type="transmembrane region" description="Helical" evidence="3">
    <location>
        <begin position="741"/>
        <end position="762"/>
    </location>
</feature>
<dbReference type="Gene3D" id="2.130.10.10">
    <property type="entry name" value="YVTN repeat-like/Quinoprotein amine dehydrogenase"/>
    <property type="match status" value="3"/>
</dbReference>
<dbReference type="PANTHER" id="PTHR43547:SF2">
    <property type="entry name" value="HYBRID SIGNAL TRANSDUCTION HISTIDINE KINASE C"/>
    <property type="match status" value="1"/>
</dbReference>
<dbReference type="InterPro" id="IPR013783">
    <property type="entry name" value="Ig-like_fold"/>
</dbReference>
<evidence type="ECO:0000256" key="3">
    <source>
        <dbReference type="SAM" id="Phobius"/>
    </source>
</evidence>
<dbReference type="SUPFAM" id="SSF47384">
    <property type="entry name" value="Homodimeric domain of signal transducing histidine kinase"/>
    <property type="match status" value="1"/>
</dbReference>
<dbReference type="RefSeq" id="WP_308356483.1">
    <property type="nucleotide sequence ID" value="NZ_CP129970.2"/>
</dbReference>
<keyword evidence="1" id="KW-0597">Phosphoprotein</keyword>
<protein>
    <submittedName>
        <fullName evidence="5">Triple tyrosine motif-containing protein</fullName>
    </submittedName>
</protein>
<sequence length="923" mass="106722">MNVLLNIAIKNHKTVVKRLTVLIRIINIFLLLGIIHSTAWSQFYPAKVYSIRDGMPTNAIFDITQANDGIMWFMTSKGVVNYNSLKWHLFSDSLQLPNSPYSYIRALEDGSVWTAGQNSNDFVIKYYKNENWQSVKLEGIEKIEGKFTFDVRLNNSGYSIIIGGRNTIYLHETSNSTLQKYQLSDNPYYRINSIKFHNKIAYISTSEGLYTLNNSISSHPVNQHLEINDEVLQIHWDKKDLYLLGINWLALYQDDEFKYLSNDTGVNSSSRFNKHNLTVDRFGRIFYSSMSSAQFLDRSTGYGKILYINGRVFNAQSNRIYVDTENNVWVGDHRGLFKFNVLRFQNYNENIGLANDEVTAITYHDQQLILANQNQLNFLENGNIVKKLNIGFQAGIRILDLATNGSNQLFIAANSAGLKLYDGQEVINLDWKTKNEDHVVTSVEFINDKLYYSTNVALYSYEEGVIKKEVKVPYIRNISQLNKDTIAALSTSEGLFLYNPSTKNIQQFTSSSRIYSNVYNVCKWNDQYFIGTSGGLAVIKNKQIVPFFTSEKLNRVAIYSLFVSKNNNLWLGTNEGIFIWDGMDITNYNKAHGLVGDEINRNAFLQINKEEVWIGTEMGASVYNFDEDLSTELIPNLQLKKAETLEGSVLTESQNILKHDNNTIEFQFLGVSYFDENQINYRYKLNGFDEDWLYIDNPNSNSVRYTNLPPGDFEFLVESSLDNNNWSVPKSLSFTIEKPFYYTYWFVAISIIGVLILLYSIYRIRFYFILKNQQKLKKEVKLRTQEIQRMNDEIQAQNEELISQSEEIATNNERLEEIVQDRTRKLREQNDRLSKYAFMNSHELRGPICRMIGLLNLLKLSQQTEYEKILSLIQETGKELDIITRHINKLLDNVDLSDLQEANSIEVINANSREQDQIDDNIN</sequence>
<dbReference type="GO" id="GO:0000155">
    <property type="term" value="F:phosphorelay sensor kinase activity"/>
    <property type="evidence" value="ECO:0007669"/>
    <property type="project" value="InterPro"/>
</dbReference>
<dbReference type="InterPro" id="IPR011123">
    <property type="entry name" value="Y_Y_Y"/>
</dbReference>
<evidence type="ECO:0000256" key="2">
    <source>
        <dbReference type="SAM" id="Coils"/>
    </source>
</evidence>
<proteinExistence type="predicted"/>
<feature type="domain" description="Two component regulator three Y" evidence="4">
    <location>
        <begin position="672"/>
        <end position="736"/>
    </location>
</feature>